<keyword evidence="7 14" id="KW-0812">Transmembrane</keyword>
<dbReference type="GO" id="GO:0005886">
    <property type="term" value="C:plasma membrane"/>
    <property type="evidence" value="ECO:0007669"/>
    <property type="project" value="UniProtKB-SubCell"/>
</dbReference>
<evidence type="ECO:0000256" key="2">
    <source>
        <dbReference type="ARBA" id="ARBA00005182"/>
    </source>
</evidence>
<evidence type="ECO:0000256" key="10">
    <source>
        <dbReference type="ARBA" id="ARBA00023136"/>
    </source>
</evidence>
<evidence type="ECO:0000256" key="11">
    <source>
        <dbReference type="ARBA" id="ARBA00023315"/>
    </source>
</evidence>
<protein>
    <recommendedName>
        <fullName evidence="4">Probable alginate O-acetylase AlgI</fullName>
    </recommendedName>
    <alternativeName>
        <fullName evidence="12">Alginate biosynthesis protein AlgI</fullName>
    </alternativeName>
</protein>
<comment type="subcellular location">
    <subcellularLocation>
        <location evidence="1">Cell membrane</location>
        <topology evidence="1">Multi-pass membrane protein</topology>
    </subcellularLocation>
</comment>
<feature type="transmembrane region" description="Helical" evidence="14">
    <location>
        <begin position="242"/>
        <end position="264"/>
    </location>
</feature>
<organism evidence="15 16">
    <name type="scientific">Azospirillum lipoferum</name>
    <dbReference type="NCBI Taxonomy" id="193"/>
    <lineage>
        <taxon>Bacteria</taxon>
        <taxon>Pseudomonadati</taxon>
        <taxon>Pseudomonadota</taxon>
        <taxon>Alphaproteobacteria</taxon>
        <taxon>Rhodospirillales</taxon>
        <taxon>Azospirillaceae</taxon>
        <taxon>Azospirillum</taxon>
    </lineage>
</organism>
<dbReference type="InterPro" id="IPR004299">
    <property type="entry name" value="MBOAT_fam"/>
</dbReference>
<keyword evidence="10 13" id="KW-0472">Membrane</keyword>
<dbReference type="GO" id="GO:0042121">
    <property type="term" value="P:alginic acid biosynthetic process"/>
    <property type="evidence" value="ECO:0007669"/>
    <property type="project" value="UniProtKB-KW"/>
</dbReference>
<dbReference type="Proteomes" id="UP000324927">
    <property type="component" value="Unassembled WGS sequence"/>
</dbReference>
<dbReference type="OrthoDB" id="139172at2"/>
<evidence type="ECO:0000256" key="13">
    <source>
        <dbReference type="PIRNR" id="PIRNR016636"/>
    </source>
</evidence>
<evidence type="ECO:0000313" key="15">
    <source>
        <dbReference type="EMBL" id="KAA0592583.1"/>
    </source>
</evidence>
<accession>A0A5A9GDT3</accession>
<dbReference type="Pfam" id="PF03062">
    <property type="entry name" value="MBOAT"/>
    <property type="match status" value="1"/>
</dbReference>
<keyword evidence="5 13" id="KW-1003">Cell membrane</keyword>
<evidence type="ECO:0000256" key="1">
    <source>
        <dbReference type="ARBA" id="ARBA00004651"/>
    </source>
</evidence>
<evidence type="ECO:0000256" key="14">
    <source>
        <dbReference type="SAM" id="Phobius"/>
    </source>
</evidence>
<feature type="transmembrane region" description="Helical" evidence="14">
    <location>
        <begin position="350"/>
        <end position="368"/>
    </location>
</feature>
<evidence type="ECO:0000256" key="6">
    <source>
        <dbReference type="ARBA" id="ARBA00022679"/>
    </source>
</evidence>
<dbReference type="EMBL" id="VTTN01000015">
    <property type="protein sequence ID" value="KAA0592583.1"/>
    <property type="molecule type" value="Genomic_DNA"/>
</dbReference>
<keyword evidence="9 14" id="KW-1133">Transmembrane helix</keyword>
<reference evidence="15 16" key="1">
    <citation type="submission" date="2019-08" db="EMBL/GenBank/DDBJ databases">
        <authorList>
            <person name="Grouzdev D."/>
            <person name="Tikhonova E."/>
            <person name="Kravchenko I."/>
        </authorList>
    </citation>
    <scope>NUCLEOTIDE SEQUENCE [LARGE SCALE GENOMIC DNA]</scope>
    <source>
        <strain evidence="15 16">59b</strain>
    </source>
</reference>
<dbReference type="InterPro" id="IPR028362">
    <property type="entry name" value="AlgI"/>
</dbReference>
<dbReference type="PIRSF" id="PIRSF500217">
    <property type="entry name" value="AlgI"/>
    <property type="match status" value="1"/>
</dbReference>
<name>A0A5A9GDT3_AZOLI</name>
<feature type="transmembrane region" description="Helical" evidence="14">
    <location>
        <begin position="143"/>
        <end position="165"/>
    </location>
</feature>
<evidence type="ECO:0000256" key="7">
    <source>
        <dbReference type="ARBA" id="ARBA00022692"/>
    </source>
</evidence>
<evidence type="ECO:0000313" key="16">
    <source>
        <dbReference type="Proteomes" id="UP000324927"/>
    </source>
</evidence>
<keyword evidence="16" id="KW-1185">Reference proteome</keyword>
<dbReference type="AlphaFoldDB" id="A0A5A9GDT3"/>
<evidence type="ECO:0000256" key="5">
    <source>
        <dbReference type="ARBA" id="ARBA00022475"/>
    </source>
</evidence>
<comment type="pathway">
    <text evidence="2">Glycan biosynthesis; alginate biosynthesis.</text>
</comment>
<evidence type="ECO:0000256" key="4">
    <source>
        <dbReference type="ARBA" id="ARBA00016084"/>
    </source>
</evidence>
<feature type="transmembrane region" description="Helical" evidence="14">
    <location>
        <begin position="7"/>
        <end position="23"/>
    </location>
</feature>
<dbReference type="InterPro" id="IPR024194">
    <property type="entry name" value="Ac/AlaTfrase_AlgI/DltB"/>
</dbReference>
<feature type="transmembrane region" description="Helical" evidence="14">
    <location>
        <begin position="218"/>
        <end position="236"/>
    </location>
</feature>
<dbReference type="PANTHER" id="PTHR13285">
    <property type="entry name" value="ACYLTRANSFERASE"/>
    <property type="match status" value="1"/>
</dbReference>
<feature type="transmembrane region" description="Helical" evidence="14">
    <location>
        <begin position="445"/>
        <end position="467"/>
    </location>
</feature>
<feature type="transmembrane region" description="Helical" evidence="14">
    <location>
        <begin position="43"/>
        <end position="64"/>
    </location>
</feature>
<sequence length="475" mass="53086">MVFSSIVFIFYFLPIFLFCYYALPFKHATLLLFSLVFYAYGEVIYTYVMLLSILVNYGFGLWIAGQEGRGRKLALGTGVVANLGILIYFKYLGFFYEMAVALAPNLLSGPPQVHLPLGISFFTFHALSYLIDVYRRQVPVERSLIYVAVYITMFPQLVAGPIIRFHDIRDEIHNRRVNAGLFAEGIQIFVIGLAQKVLIANTVAVAADQIFAIDPTGLSLPVAWLGIACYTLQIFFDFCGYSTMAIGLGLMIGFHFPLNFNYPYIAQSITEFWRRWHISLSMWFRDYLYIPLGGNRAGPLATYRNLLIVFLLCGLWHGANWTFVVWGLWHGAFLVFERLGISRLLDRSVPMARHLYTLLVVMVGWVFFRADTLGHAWTFLKAMAGAGQPSPLAPHVLQFLTPEVATALAIGMVAATPVLGRLVRGGLGTVRSAARGRILVGTGEALYLAGLLGMFALAVMSLAAGTYNPFIYFRF</sequence>
<comment type="similarity">
    <text evidence="3 13">Belongs to the membrane-bound acyltransferase family.</text>
</comment>
<evidence type="ECO:0000256" key="8">
    <source>
        <dbReference type="ARBA" id="ARBA00022841"/>
    </source>
</evidence>
<feature type="transmembrane region" description="Helical" evidence="14">
    <location>
        <begin position="185"/>
        <end position="206"/>
    </location>
</feature>
<keyword evidence="11 13" id="KW-0012">Acyltransferase</keyword>
<feature type="transmembrane region" description="Helical" evidence="14">
    <location>
        <begin position="73"/>
        <end position="93"/>
    </location>
</feature>
<evidence type="ECO:0000256" key="9">
    <source>
        <dbReference type="ARBA" id="ARBA00022989"/>
    </source>
</evidence>
<comment type="caution">
    <text evidence="15">The sequence shown here is derived from an EMBL/GenBank/DDBJ whole genome shotgun (WGS) entry which is preliminary data.</text>
</comment>
<keyword evidence="6 13" id="KW-0808">Transferase</keyword>
<dbReference type="PANTHER" id="PTHR13285:SF23">
    <property type="entry name" value="TEICHOIC ACID D-ALANYLTRANSFERASE"/>
    <property type="match status" value="1"/>
</dbReference>
<gene>
    <name evidence="15" type="ORF">FZ942_27525</name>
</gene>
<dbReference type="InterPro" id="IPR051085">
    <property type="entry name" value="MB_O-acyltransferase"/>
</dbReference>
<keyword evidence="8" id="KW-0016">Alginate biosynthesis</keyword>
<dbReference type="GO" id="GO:0016746">
    <property type="term" value="F:acyltransferase activity"/>
    <property type="evidence" value="ECO:0007669"/>
    <property type="project" value="UniProtKB-KW"/>
</dbReference>
<dbReference type="PIRSF" id="PIRSF016636">
    <property type="entry name" value="AlgI_DltB"/>
    <property type="match status" value="1"/>
</dbReference>
<feature type="transmembrane region" description="Helical" evidence="14">
    <location>
        <begin position="306"/>
        <end position="329"/>
    </location>
</feature>
<evidence type="ECO:0000256" key="3">
    <source>
        <dbReference type="ARBA" id="ARBA00010323"/>
    </source>
</evidence>
<evidence type="ECO:0000256" key="12">
    <source>
        <dbReference type="ARBA" id="ARBA00031030"/>
    </source>
</evidence>
<feature type="transmembrane region" description="Helical" evidence="14">
    <location>
        <begin position="113"/>
        <end position="131"/>
    </location>
</feature>
<proteinExistence type="inferred from homology"/>